<dbReference type="EMBL" id="QXFI01000036">
    <property type="protein sequence ID" value="RIV42189.1"/>
    <property type="molecule type" value="Genomic_DNA"/>
</dbReference>
<sequence length="110" mass="13371">MENLDDKYGRAAKRVKELKGFYRHIKIFVLFNGVLYLLKSGLLNPFMPEGFPTEHYYFDWVNSNVFIWGVILAVHAIYTFRNRIPFLQKWEERQIQKYIEREDEEMGKFK</sequence>
<organism evidence="3 5">
    <name type="scientific">Flagellimonas pelagia</name>
    <dbReference type="NCBI Taxonomy" id="2306998"/>
    <lineage>
        <taxon>Bacteria</taxon>
        <taxon>Pseudomonadati</taxon>
        <taxon>Bacteroidota</taxon>
        <taxon>Flavobacteriia</taxon>
        <taxon>Flavobacteriales</taxon>
        <taxon>Flavobacteriaceae</taxon>
        <taxon>Flagellimonas</taxon>
    </lineage>
</organism>
<keyword evidence="6" id="KW-1185">Reference proteome</keyword>
<dbReference type="Proteomes" id="UP000266691">
    <property type="component" value="Unassembled WGS sequence"/>
</dbReference>
<evidence type="ECO:0000259" key="2">
    <source>
        <dbReference type="Pfam" id="PF13239"/>
    </source>
</evidence>
<dbReference type="OrthoDB" id="1495672at2"/>
<reference evidence="4 6" key="2">
    <citation type="submission" date="2019-07" db="EMBL/GenBank/DDBJ databases">
        <title>Draft genome of two Muricauda strains isolated from deep sea.</title>
        <authorList>
            <person name="Sun C."/>
        </authorList>
    </citation>
    <scope>NUCLEOTIDE SEQUENCE [LARGE SCALE GENOMIC DNA]</scope>
    <source>
        <strain evidence="4 6">72</strain>
    </source>
</reference>
<dbReference type="Pfam" id="PF13239">
    <property type="entry name" value="2TM"/>
    <property type="match status" value="1"/>
</dbReference>
<keyword evidence="1" id="KW-0472">Membrane</keyword>
<evidence type="ECO:0000313" key="6">
    <source>
        <dbReference type="Proteomes" id="UP000321621"/>
    </source>
</evidence>
<evidence type="ECO:0000313" key="5">
    <source>
        <dbReference type="Proteomes" id="UP000266691"/>
    </source>
</evidence>
<keyword evidence="1" id="KW-1133">Transmembrane helix</keyword>
<evidence type="ECO:0000256" key="1">
    <source>
        <dbReference type="SAM" id="Phobius"/>
    </source>
</evidence>
<keyword evidence="1" id="KW-0812">Transmembrane</keyword>
<dbReference type="EMBL" id="VNWK01000036">
    <property type="protein sequence ID" value="TXJ91079.1"/>
    <property type="molecule type" value="Genomic_DNA"/>
</dbReference>
<reference evidence="3 5" key="1">
    <citation type="submission" date="2018-08" db="EMBL/GenBank/DDBJ databases">
        <title>Proposal of Muricauda 72 sp.nov. and Muricauda NH166 sp.nov., isolated from seawater.</title>
        <authorList>
            <person name="Cheng H."/>
            <person name="Wu Y.-H."/>
            <person name="Guo L.-L."/>
            <person name="Xu X.-W."/>
        </authorList>
    </citation>
    <scope>NUCLEOTIDE SEQUENCE [LARGE SCALE GENOMIC DNA]</scope>
    <source>
        <strain evidence="3 5">72</strain>
    </source>
</reference>
<feature type="transmembrane region" description="Helical" evidence="1">
    <location>
        <begin position="21"/>
        <end position="38"/>
    </location>
</feature>
<dbReference type="AlphaFoldDB" id="A0A3A1NCS0"/>
<gene>
    <name evidence="3" type="ORF">D2V05_19055</name>
    <name evidence="4" type="ORF">FQ017_18900</name>
</gene>
<proteinExistence type="predicted"/>
<feature type="transmembrane region" description="Helical" evidence="1">
    <location>
        <begin position="58"/>
        <end position="80"/>
    </location>
</feature>
<name>A0A3A1NCS0_9FLAO</name>
<evidence type="ECO:0000313" key="4">
    <source>
        <dbReference type="EMBL" id="TXJ91079.1"/>
    </source>
</evidence>
<dbReference type="Proteomes" id="UP000321621">
    <property type="component" value="Unassembled WGS sequence"/>
</dbReference>
<accession>A0A3A1NCS0</accession>
<evidence type="ECO:0000313" key="3">
    <source>
        <dbReference type="EMBL" id="RIV42189.1"/>
    </source>
</evidence>
<feature type="domain" description="2TM" evidence="2">
    <location>
        <begin position="10"/>
        <end position="100"/>
    </location>
</feature>
<dbReference type="InterPro" id="IPR025698">
    <property type="entry name" value="2TM_dom"/>
</dbReference>
<protein>
    <submittedName>
        <fullName evidence="4">2TM domain-containing protein</fullName>
    </submittedName>
</protein>
<comment type="caution">
    <text evidence="3">The sequence shown here is derived from an EMBL/GenBank/DDBJ whole genome shotgun (WGS) entry which is preliminary data.</text>
</comment>
<dbReference type="RefSeq" id="WP_119649213.1">
    <property type="nucleotide sequence ID" value="NZ_QXFI01000036.1"/>
</dbReference>